<evidence type="ECO:0000313" key="7">
    <source>
        <dbReference type="Proteomes" id="UP001189429"/>
    </source>
</evidence>
<keyword evidence="2" id="KW-1133">Transmembrane helix</keyword>
<reference evidence="6" key="1">
    <citation type="submission" date="2023-10" db="EMBL/GenBank/DDBJ databases">
        <authorList>
            <person name="Chen Y."/>
            <person name="Shah S."/>
            <person name="Dougan E. K."/>
            <person name="Thang M."/>
            <person name="Chan C."/>
        </authorList>
    </citation>
    <scope>NUCLEOTIDE SEQUENCE [LARGE SCALE GENOMIC DNA]</scope>
</reference>
<organism evidence="6 7">
    <name type="scientific">Prorocentrum cordatum</name>
    <dbReference type="NCBI Taxonomy" id="2364126"/>
    <lineage>
        <taxon>Eukaryota</taxon>
        <taxon>Sar</taxon>
        <taxon>Alveolata</taxon>
        <taxon>Dinophyceae</taxon>
        <taxon>Prorocentrales</taxon>
        <taxon>Prorocentraceae</taxon>
        <taxon>Prorocentrum</taxon>
    </lineage>
</organism>
<feature type="transmembrane region" description="Helical" evidence="2">
    <location>
        <begin position="1221"/>
        <end position="1242"/>
    </location>
</feature>
<dbReference type="InterPro" id="IPR011641">
    <property type="entry name" value="Tyr-kin_ephrin_A/B_rcpt-like"/>
</dbReference>
<feature type="transmembrane region" description="Helical" evidence="2">
    <location>
        <begin position="1416"/>
        <end position="1436"/>
    </location>
</feature>
<dbReference type="EMBL" id="CAUYUJ010015619">
    <property type="protein sequence ID" value="CAK0856295.1"/>
    <property type="molecule type" value="Genomic_DNA"/>
</dbReference>
<proteinExistence type="inferred from homology"/>
<dbReference type="Gene3D" id="2.10.50.10">
    <property type="entry name" value="Tumor Necrosis Factor Receptor, subunit A, domain 2"/>
    <property type="match status" value="2"/>
</dbReference>
<name>A0ABN9UAE3_9DINO</name>
<feature type="chain" id="PRO_5045200150" evidence="3">
    <location>
        <begin position="35"/>
        <end position="1852"/>
    </location>
</feature>
<dbReference type="SUPFAM" id="SSF52200">
    <property type="entry name" value="Toll/Interleukin receptor TIR domain"/>
    <property type="match status" value="1"/>
</dbReference>
<keyword evidence="2" id="KW-0472">Membrane</keyword>
<dbReference type="InterPro" id="IPR008334">
    <property type="entry name" value="5'-Nucleotdase_C"/>
</dbReference>
<protein>
    <submittedName>
        <fullName evidence="6">Uncharacterized protein</fullName>
    </submittedName>
</protein>
<dbReference type="SUPFAM" id="SSF57184">
    <property type="entry name" value="Growth factor receptor domain"/>
    <property type="match status" value="1"/>
</dbReference>
<evidence type="ECO:0000256" key="1">
    <source>
        <dbReference type="ARBA" id="ARBA00006654"/>
    </source>
</evidence>
<dbReference type="InterPro" id="IPR029052">
    <property type="entry name" value="Metallo-depent_PP-like"/>
</dbReference>
<dbReference type="SMART" id="SM01411">
    <property type="entry name" value="Ephrin_rec_like"/>
    <property type="match status" value="3"/>
</dbReference>
<dbReference type="Proteomes" id="UP001189429">
    <property type="component" value="Unassembled WGS sequence"/>
</dbReference>
<dbReference type="InterPro" id="IPR009030">
    <property type="entry name" value="Growth_fac_rcpt_cys_sf"/>
</dbReference>
<feature type="domain" description="5'-Nucleotidase C-terminal" evidence="4">
    <location>
        <begin position="626"/>
        <end position="795"/>
    </location>
</feature>
<feature type="transmembrane region" description="Helical" evidence="2">
    <location>
        <begin position="1384"/>
        <end position="1404"/>
    </location>
</feature>
<dbReference type="SUPFAM" id="SSF55816">
    <property type="entry name" value="5'-nucleotidase (syn. UDP-sugar hydrolase), C-terminal domain"/>
    <property type="match status" value="1"/>
</dbReference>
<comment type="similarity">
    <text evidence="1">Belongs to the 5'-nucleotidase family.</text>
</comment>
<feature type="domain" description="Tyrosine-protein kinase ephrin type A/B receptor-like" evidence="5">
    <location>
        <begin position="908"/>
        <end position="951"/>
    </location>
</feature>
<dbReference type="PANTHER" id="PTHR11575:SF24">
    <property type="entry name" value="5'-NUCLEOTIDASE"/>
    <property type="match status" value="1"/>
</dbReference>
<dbReference type="Gene3D" id="3.60.21.10">
    <property type="match status" value="1"/>
</dbReference>
<feature type="non-terminal residue" evidence="6">
    <location>
        <position position="1"/>
    </location>
</feature>
<dbReference type="InterPro" id="IPR036907">
    <property type="entry name" value="5'-Nucleotdase_C_sf"/>
</dbReference>
<keyword evidence="7" id="KW-1185">Reference proteome</keyword>
<feature type="transmembrane region" description="Helical" evidence="2">
    <location>
        <begin position="1442"/>
        <end position="1467"/>
    </location>
</feature>
<dbReference type="Pfam" id="PF02872">
    <property type="entry name" value="5_nucleotid_C"/>
    <property type="match status" value="1"/>
</dbReference>
<accession>A0ABN9UAE3</accession>
<gene>
    <name evidence="6" type="ORF">PCOR1329_LOCUS46717</name>
</gene>
<sequence length="1852" mass="198904">LLSAVRHRAMWGLRRAFASLLGVTAALSAQRAEGHACNSTDFQTPLVPYLIVDVSSDVSACRGRSCAVGVLLANALLEACQECDLVILPASALSSEVLGYERALWAGGRVAPGHVHGLLGAAGQFQAARVGKSAVEAYFNASVASPGQGFPQLSQNVQVRVDTNGGVPSISSRWRDKREGCSSFSDLPESLVVGAPAGLLAGEVVVPAEDSLAAAACSGLARLGSAWDLPADEVLEAVCGSHESAVEEAAPFCPVAFSARTAPCFSFRLLYTGSILGRSLPTRPDGSADEACYNASTGVVADECWGGAERRGKYLRAVHNRSNGSVVILDGGNYYRRGDFEESHEGVAEGHLMSMQPYTAMGLSYKDFQSQKSARNVKNLFESYSRPVLLSNVRTASDWAYLENLTSKFHVESLAGGQRIGIVSVLSSLLTEFTLVQDQWDFNPAGFDDSFFMEEQLMLMNTISVVNEMKRLHNPDIVVAMMDLDARQAATFLQNVGNVDAAIVTNDVPWEIAEQVYGPLEDSEWSVDQLSVESKVVPGKRIPVLGVPWYGAHVGSAILDVDADRDVIRWRAAAVPMDNSSAAEEDPHSWAGDINVEVHRYFQESQALLGETVITMPQPLEWLKLQCRQLDCPMQRLYADAAYHSCGGKCDLAFLNAGAIRSGFSGEISMVEIVQMLPYGGDFVVKQMNGSDLKSALAHGATQCSGGGYPAFAGLRLARSVETPVDSTSADLCVAPTIVDPTATGSGSYVSSQVCKRGAYSYSDCSEWISIENGQQYTVVTSNWLAAGGDGYQALGAAEELTTISPRDARAAIREFLLTEAEDHLSAYWSLQTTIDKCTGNTEKEGWSEGCRVIDTSAEADADFSGLCSPGFRFDSQLKECFECPAGKESSYDSQLCLDCTVGRAAAESGMSLCTECAPGTFQNISGQLSCIACEAGRFAGEPASATCQDCPAGRWSDGSGDGDDEDDGSGGAGSEKCTVCPVGEYQDEEGAASCKKCDDIILESTTILLGAATADRCLCPPDFFFARAAAGAAAECRACPEGLLCDDFGIDPPKQAEGFHAGPQAYEGSLPEFTVVCSAYENCPAGRPLGQCEAPREGLACDKCPVGFYDDGEGQCMECGSGAGVAPVVACLVVAAGLTVALSVYVTRPTSVSNTALLTVALSGSLIVTAFQTLAAFQQLRISWVEPMRSLQRVVLLLTFEIDILNPECVFRSNSSVLTYLFSLLVYPVFALGLLLVLSVFKKLGRDVKAYQVWNAQGNIVMLIYPSLAMMALMPLRCSSNPDESMSLIAERSILCWSGDHSAMIVLSVIAILLYIIAFVSYVAWVVWMYPVRMVRDGAVFVRQSEFLFRRFRADRYYYALMFVIRNLLMAMVPVVFADLPAMQGLSMSLVLIIIFGCVCYLLPWRTSSANFLDCVIAICLLMILNTGMVLSPLGSDNVEVVIQVVLVILLVGIFGVGLGVAAYNFKQSIFPPKRYGAFLSHHKGGAQLLARWFKQQLCDSIRDEVFLDSDNLQELFSLLHTVAFETKNLVILLTAETLLRPWCACEIVSAAQNSVNVVLVSCDGTLPPDDDRIAKLQEMWTEPQLAEFASLGIAKEDITDAYERLRGKTVLNLGGSKGLSGEIVDQLLGECKDLSRVLRFGSASLASGSIPSAETTSGDDRTSTGVSMEVLLVGSVEEMESACCAQVVKRLLSVRLQVAVEVGNRSILQSQLSASPHVVILLRRELLSDVTFAATSVHAMRHNLTVTPLLADGAFRFPDQEFWNNLEAGKVLSTEDSPLLDGVSLHEVATAYKAIFKIIAVKFTEHGSEAIQVAEINELAKRIKVSDASKLRRGASTGIATMNSVSKAGT</sequence>
<evidence type="ECO:0000313" key="6">
    <source>
        <dbReference type="EMBL" id="CAK0856295.1"/>
    </source>
</evidence>
<feature type="signal peptide" evidence="3">
    <location>
        <begin position="1"/>
        <end position="34"/>
    </location>
</feature>
<evidence type="ECO:0000256" key="3">
    <source>
        <dbReference type="SAM" id="SignalP"/>
    </source>
</evidence>
<evidence type="ECO:0000259" key="4">
    <source>
        <dbReference type="Pfam" id="PF02872"/>
    </source>
</evidence>
<dbReference type="Gene3D" id="3.90.780.10">
    <property type="entry name" value="5'-Nucleotidase, C-terminal domain"/>
    <property type="match status" value="1"/>
</dbReference>
<keyword evidence="3" id="KW-0732">Signal</keyword>
<comment type="caution">
    <text evidence="6">The sequence shown here is derived from an EMBL/GenBank/DDBJ whole genome shotgun (WGS) entry which is preliminary data.</text>
</comment>
<evidence type="ECO:0000256" key="2">
    <source>
        <dbReference type="SAM" id="Phobius"/>
    </source>
</evidence>
<feature type="transmembrane region" description="Helical" evidence="2">
    <location>
        <begin position="1158"/>
        <end position="1178"/>
    </location>
</feature>
<dbReference type="SUPFAM" id="SSF56300">
    <property type="entry name" value="Metallo-dependent phosphatases"/>
    <property type="match status" value="1"/>
</dbReference>
<dbReference type="InterPro" id="IPR006179">
    <property type="entry name" value="5_nucleotidase/apyrase"/>
</dbReference>
<dbReference type="InterPro" id="IPR035897">
    <property type="entry name" value="Toll_tir_struct_dom_sf"/>
</dbReference>
<feature type="transmembrane region" description="Helical" evidence="2">
    <location>
        <begin position="1254"/>
        <end position="1277"/>
    </location>
</feature>
<keyword evidence="2" id="KW-0812">Transmembrane</keyword>
<feature type="domain" description="Tyrosine-protein kinase ephrin type A/B receptor-like" evidence="5">
    <location>
        <begin position="973"/>
        <end position="1018"/>
    </location>
</feature>
<evidence type="ECO:0000259" key="5">
    <source>
        <dbReference type="Pfam" id="PF07699"/>
    </source>
</evidence>
<feature type="transmembrane region" description="Helical" evidence="2">
    <location>
        <begin position="1358"/>
        <end position="1378"/>
    </location>
</feature>
<feature type="transmembrane region" description="Helical" evidence="2">
    <location>
        <begin position="1126"/>
        <end position="1146"/>
    </location>
</feature>
<dbReference type="PRINTS" id="PR01607">
    <property type="entry name" value="APYRASEFAMLY"/>
</dbReference>
<dbReference type="PANTHER" id="PTHR11575">
    <property type="entry name" value="5'-NUCLEOTIDASE-RELATED"/>
    <property type="match status" value="1"/>
</dbReference>
<dbReference type="Pfam" id="PF07699">
    <property type="entry name" value="Ephrin_rec_like"/>
    <property type="match status" value="2"/>
</dbReference>
<feature type="transmembrane region" description="Helical" evidence="2">
    <location>
        <begin position="1304"/>
        <end position="1329"/>
    </location>
</feature>